<organism evidence="2 3">
    <name type="scientific">Drosophila kikkawai</name>
    <name type="common">Fruit fly</name>
    <dbReference type="NCBI Taxonomy" id="30033"/>
    <lineage>
        <taxon>Eukaryota</taxon>
        <taxon>Metazoa</taxon>
        <taxon>Ecdysozoa</taxon>
        <taxon>Arthropoda</taxon>
        <taxon>Hexapoda</taxon>
        <taxon>Insecta</taxon>
        <taxon>Pterygota</taxon>
        <taxon>Neoptera</taxon>
        <taxon>Endopterygota</taxon>
        <taxon>Diptera</taxon>
        <taxon>Brachycera</taxon>
        <taxon>Muscomorpha</taxon>
        <taxon>Ephydroidea</taxon>
        <taxon>Drosophilidae</taxon>
        <taxon>Drosophila</taxon>
        <taxon>Sophophora</taxon>
    </lineage>
</organism>
<gene>
    <name evidence="3" type="primary">Spc105R</name>
</gene>
<reference evidence="3" key="1">
    <citation type="submission" date="2025-08" db="UniProtKB">
        <authorList>
            <consortium name="RefSeq"/>
        </authorList>
    </citation>
    <scope>IDENTIFICATION</scope>
    <source>
        <strain evidence="3">14028-0561.14</strain>
        <tissue evidence="3">Whole fly</tissue>
    </source>
</reference>
<dbReference type="OMA" id="QNLPMGN"/>
<dbReference type="Proteomes" id="UP001652661">
    <property type="component" value="Chromosome 3L"/>
</dbReference>
<evidence type="ECO:0000313" key="3">
    <source>
        <dbReference type="RefSeq" id="XP_017027675.2"/>
    </source>
</evidence>
<feature type="compositionally biased region" description="Basic and acidic residues" evidence="1">
    <location>
        <begin position="421"/>
        <end position="436"/>
    </location>
</feature>
<evidence type="ECO:0000313" key="2">
    <source>
        <dbReference type="Proteomes" id="UP001652661"/>
    </source>
</evidence>
<feature type="region of interest" description="Disordered" evidence="1">
    <location>
        <begin position="59"/>
        <end position="90"/>
    </location>
</feature>
<feature type="region of interest" description="Disordered" evidence="1">
    <location>
        <begin position="461"/>
        <end position="482"/>
    </location>
</feature>
<protein>
    <submittedName>
        <fullName evidence="3">Uro-adherence factor A</fullName>
    </submittedName>
</protein>
<feature type="compositionally biased region" description="Basic and acidic residues" evidence="1">
    <location>
        <begin position="1115"/>
        <end position="1131"/>
    </location>
</feature>
<sequence>MYKTNRRSSLRKAPSNEEETNTTAMRIKRRISFSGKKSVREFVNTEEPKNWNHSYEVSDHLGAEDSSGSKSKSSTQAARGEEKENIPLPATSVCERSHIDSTLNLQTSVDVTLLPCEMSRKNHMTLDADRDSPALTQEERQGLQDTLYGRRIMDKTLDLMSGSLVARFQKSVLHNASVGELAPISETERSIHTTPNCMSDSFMDITPLGPTLAVPAPQHPVQQSKRQLEPEDIELEMFDAQQNLMANDKENICPAQKSHFMELEAGETEKPVKNKTQHEVVDISFSCSLNVSSDRNLKPQANISFESASSANSTINYTDDSPLIPLDMISGKRISKKINLRQLNDGLEAGQIQVFPNGPKTPTTDRKAQKKRYYQGLCLEEMETDEGCPTRDIKSSIKPRGMLNFSECMAISPPPVAPVQKEFKDKPNDKEKDKDNKRKYRFSQADEMMLDNTNFLAHARLGDETQSRNTSKNSTRRETTYDYSELDIERPVSRQADLHHPMPSFKPRQTIHQTEEIEAGQSAIPAVKTTAPPPRRTIHQTEEMEEDTSISFSTIPAMKTTAHPPPRRTIHQPEEMEEDLSMAFSANSVVKTTTPPPSRLTSHQPKKMDEDQSIAFPAIPAGKTTTDPPPRRTIHQPEEMEEDLSIAFPEIPAVKATTHPPPRRTIRQHEEMEEDLSIAFSANSVVKTTAPPSRLTSHQPKKMDEDQSIAFPAIPAGKTTTHPPPRRTIHQHEEMEEDLSIAFPAIPAVKATTHPPPRRTIHQPEEMEESLSFPAMTAVKATAPPPLRRTLYLNESLDQEVTDRAKDAREKATAPAYATIKTKRRETLLMQVSMEEEIIYPATELHSVSVEKINAQPRNTLHVAEELKNEIIVNPGQELPSKARKNVLLDEPMEEEIVFSLKDPPDDLQMATKSRQTPTMEQEQMQPYSKEESTIYPLHKSRTITRSEAIEEDESILQPREPSLQKYKTLAAPRRPNTRHTLLMAEPLGEDQTLSMAEPLEKDHIASFNSNIPIRESSRSKARNTILMAEPILEDLGCNSTERKPESMESQISGQDMVKEIEKPEEIEQDMDLESPTSSRFLEQHPEPSKPRKTILQPEPIEEDEIVPHLRQQSRPKEPIKEQLRSHEEPKTVYQSFKPRKTIIKSEPIEEDEIVSHKLPSYLGEPIEGDLRSHEREPTNMYQSLKPRKTIANSEPIEETQTLQEHNETSSLQYRVQKLRQTLVKAEPIEEDPPSTYQLPPPRLKSRNTILVSEEIIEDLSFKSINKPESLDYQSPQEAMLKPNPQVITPKPNSRLTSIYKMMATITPGMSLCEFEDEEKMSGIPQGLGTPVSQVNQKRLPKHLTPNLPKSKKRHTQLFADSQMEMEIDMEDGTLEGEAHKFLPSFRIDKFDETVQPVRDYHARPTQLGQVSSLDDVLQFPQPSELEEKPITISDVTNYFLKEKQEEQRKSSDRESGSSNDRTFKSYAVATTKFMNLSGDTTIFAGAIDVDKEEEEEGDEMEPQNQIDNEQISLVSTLAEETAENEQFEEPEHQPPDLCQDQKTPLVIAGSSASCRKCRNCNLSLSETRRSSDSFVLPQLSLFNFTKDRERLRRQRLKPTFDEMQMHWQIKSQETEMNESLDETKAEERLFHWDKVKLMQKIKSSRSKLQRNRDKAPAKSRESFFDRLDRLLADQQPNWIFDFQLKVSRQLIFYHRLLTTFRIVVKYNVLDEQDESTIRVCSVAEDKAAAGVPLERWTSFEHYLHFQLSLKMPSNLADALGGSSEECFLKFLQRIDQIVVGIKRTFHKLMTVLTATNSRLLRQSNRIFVRKTVRKCIEDEPLVRFERTNFDVQIANVEEICFSDVLQPELYLFNENLQFLPKGIAFLEAFLPNPEQYLNTST</sequence>
<feature type="compositionally biased region" description="Basic residues" evidence="1">
    <location>
        <begin position="1"/>
        <end position="10"/>
    </location>
</feature>
<name>A0A6P4IH71_DROKI</name>
<feature type="region of interest" description="Disordered" evidence="1">
    <location>
        <begin position="590"/>
        <end position="609"/>
    </location>
</feature>
<keyword evidence="2" id="KW-1185">Reference proteome</keyword>
<feature type="region of interest" description="Disordered" evidence="1">
    <location>
        <begin position="1038"/>
        <end position="1057"/>
    </location>
</feature>
<evidence type="ECO:0000256" key="1">
    <source>
        <dbReference type="SAM" id="MobiDB-lite"/>
    </source>
</evidence>
<feature type="region of interest" description="Disordered" evidence="1">
    <location>
        <begin position="414"/>
        <end position="437"/>
    </location>
</feature>
<dbReference type="GeneID" id="108078361"/>
<feature type="region of interest" description="Disordered" evidence="1">
    <location>
        <begin position="1068"/>
        <end position="1132"/>
    </location>
</feature>
<feature type="region of interest" description="Disordered" evidence="1">
    <location>
        <begin position="905"/>
        <end position="933"/>
    </location>
</feature>
<proteinExistence type="predicted"/>
<feature type="region of interest" description="Disordered" evidence="1">
    <location>
        <begin position="1"/>
        <end position="30"/>
    </location>
</feature>
<feature type="compositionally biased region" description="Polar residues" evidence="1">
    <location>
        <begin position="911"/>
        <end position="927"/>
    </location>
</feature>
<dbReference type="OrthoDB" id="7762739at2759"/>
<dbReference type="RefSeq" id="XP_017027675.2">
    <property type="nucleotide sequence ID" value="XM_017172186.3"/>
</dbReference>
<feature type="compositionally biased region" description="Polar residues" evidence="1">
    <location>
        <begin position="590"/>
        <end position="603"/>
    </location>
</feature>
<accession>A0A6P4IH71</accession>